<evidence type="ECO:0000256" key="23">
    <source>
        <dbReference type="SAM" id="MobiDB-lite"/>
    </source>
</evidence>
<dbReference type="CDD" id="cd21036">
    <property type="entry name" value="WH_MUS81"/>
    <property type="match status" value="1"/>
</dbReference>
<keyword evidence="9" id="KW-0677">Repeat</keyword>
<comment type="function">
    <text evidence="22">Interacts with EME1 to form a DNA structure-specific endonuclease with substrate preference for branched DNA structures with a 5'-end at the branch nick. Typical substrates include 3'-flap structures, D-loops, replication forks and nicked Holliday junctions. May be required in mitosis for the processing of stalled or collapsed replication fork intermediates. May be required in meiosis for the repair of meiosis-specific double strand breaks subsequent to single-end invasion (SEI).</text>
</comment>
<dbReference type="FunFam" id="1.10.10.10:FF:000307">
    <property type="entry name" value="Crossover junction endonuclease MUS81"/>
    <property type="match status" value="1"/>
</dbReference>
<dbReference type="GO" id="GO:0005634">
    <property type="term" value="C:nucleus"/>
    <property type="evidence" value="ECO:0007669"/>
    <property type="project" value="UniProtKB-SubCell"/>
</dbReference>
<evidence type="ECO:0000256" key="3">
    <source>
        <dbReference type="ARBA" id="ARBA00004123"/>
    </source>
</evidence>
<dbReference type="FunFam" id="1.10.150.670:FF:000003">
    <property type="entry name" value="Crossover junction endonuclease MUS81"/>
    <property type="match status" value="1"/>
</dbReference>
<comment type="subunit">
    <text evidence="22">Interacts with EME1.</text>
</comment>
<dbReference type="InterPro" id="IPR047417">
    <property type="entry name" value="WHD_MUS81"/>
</dbReference>
<keyword evidence="7 22" id="KW-0540">Nuclease</keyword>
<evidence type="ECO:0000256" key="4">
    <source>
        <dbReference type="ARBA" id="ARBA00010015"/>
    </source>
</evidence>
<dbReference type="Gene3D" id="1.10.150.670">
    <property type="entry name" value="Crossover junction endonuclease EME1, DNA-binding domain"/>
    <property type="match status" value="1"/>
</dbReference>
<evidence type="ECO:0000256" key="14">
    <source>
        <dbReference type="ARBA" id="ARBA00022837"/>
    </source>
</evidence>
<keyword evidence="26" id="KW-1185">Reference proteome</keyword>
<keyword evidence="11 22" id="KW-0227">DNA damage</keyword>
<keyword evidence="18 22" id="KW-0234">DNA repair</keyword>
<dbReference type="Proteomes" id="UP000604825">
    <property type="component" value="Unassembled WGS sequence"/>
</dbReference>
<dbReference type="Pfam" id="PF02732">
    <property type="entry name" value="ERCC4"/>
    <property type="match status" value="1"/>
</dbReference>
<evidence type="ECO:0000256" key="8">
    <source>
        <dbReference type="ARBA" id="ARBA00022723"/>
    </source>
</evidence>
<keyword evidence="20" id="KW-0469">Meiosis</keyword>
<reference evidence="25" key="1">
    <citation type="submission" date="2020-10" db="EMBL/GenBank/DDBJ databases">
        <authorList>
            <person name="Han B."/>
            <person name="Lu T."/>
            <person name="Zhao Q."/>
            <person name="Huang X."/>
            <person name="Zhao Y."/>
        </authorList>
    </citation>
    <scope>NUCLEOTIDE SEQUENCE</scope>
</reference>
<dbReference type="SMART" id="SM00891">
    <property type="entry name" value="ERCC4"/>
    <property type="match status" value="1"/>
</dbReference>
<dbReference type="OrthoDB" id="5963188at2759"/>
<evidence type="ECO:0000256" key="12">
    <source>
        <dbReference type="ARBA" id="ARBA00022776"/>
    </source>
</evidence>
<evidence type="ECO:0000256" key="9">
    <source>
        <dbReference type="ARBA" id="ARBA00022737"/>
    </source>
</evidence>
<keyword evidence="14" id="KW-0106">Calcium</keyword>
<comment type="cofactor">
    <cofactor evidence="1">
        <name>Ca(2+)</name>
        <dbReference type="ChEBI" id="CHEBI:29108"/>
    </cofactor>
</comment>
<accession>A0A811NMU9</accession>
<dbReference type="InterPro" id="IPR011335">
    <property type="entry name" value="Restrct_endonuc-II-like"/>
</dbReference>
<evidence type="ECO:0000256" key="18">
    <source>
        <dbReference type="ARBA" id="ARBA00023204"/>
    </source>
</evidence>
<dbReference type="EMBL" id="CAJGYO010000005">
    <property type="protein sequence ID" value="CAD6228229.1"/>
    <property type="molecule type" value="Genomic_DNA"/>
</dbReference>
<dbReference type="GO" id="GO:0048476">
    <property type="term" value="C:Holliday junction resolvase complex"/>
    <property type="evidence" value="ECO:0007669"/>
    <property type="project" value="UniProtKB-UniRule"/>
</dbReference>
<evidence type="ECO:0000256" key="2">
    <source>
        <dbReference type="ARBA" id="ARBA00001946"/>
    </source>
</evidence>
<dbReference type="InterPro" id="IPR042530">
    <property type="entry name" value="EME1/EME2_C"/>
</dbReference>
<dbReference type="SUPFAM" id="SSF52980">
    <property type="entry name" value="Restriction endonuclease-like"/>
    <property type="match status" value="1"/>
</dbReference>
<dbReference type="Gene3D" id="3.40.50.10130">
    <property type="match status" value="1"/>
</dbReference>
<comment type="similarity">
    <text evidence="4 22">Belongs to the XPF family.</text>
</comment>
<dbReference type="GO" id="GO:0031573">
    <property type="term" value="P:mitotic intra-S DNA damage checkpoint signaling"/>
    <property type="evidence" value="ECO:0007669"/>
    <property type="project" value="TreeGrafter"/>
</dbReference>
<proteinExistence type="inferred from homology"/>
<dbReference type="FunFam" id="3.40.50.10130:FF:000005">
    <property type="entry name" value="crossover junction endonuclease MUS81 isoform X1"/>
    <property type="match status" value="1"/>
</dbReference>
<dbReference type="PANTHER" id="PTHR13451:SF0">
    <property type="entry name" value="CROSSOVER JUNCTION ENDONUCLEASE MUS81"/>
    <property type="match status" value="1"/>
</dbReference>
<name>A0A811NMU9_9POAL</name>
<dbReference type="InterPro" id="IPR033309">
    <property type="entry name" value="Mus81"/>
</dbReference>
<comment type="cofactor">
    <cofactor evidence="2 22">
        <name>Mg(2+)</name>
        <dbReference type="ChEBI" id="CHEBI:18420"/>
    </cofactor>
</comment>
<dbReference type="GO" id="GO:0006308">
    <property type="term" value="P:DNA catabolic process"/>
    <property type="evidence" value="ECO:0007669"/>
    <property type="project" value="UniProtKB-UniRule"/>
</dbReference>
<evidence type="ECO:0000256" key="13">
    <source>
        <dbReference type="ARBA" id="ARBA00022801"/>
    </source>
</evidence>
<dbReference type="InterPro" id="IPR006166">
    <property type="entry name" value="ERCC4_domain"/>
</dbReference>
<evidence type="ECO:0000256" key="21">
    <source>
        <dbReference type="ARBA" id="ARBA00023306"/>
    </source>
</evidence>
<organism evidence="25 26">
    <name type="scientific">Miscanthus lutarioriparius</name>
    <dbReference type="NCBI Taxonomy" id="422564"/>
    <lineage>
        <taxon>Eukaryota</taxon>
        <taxon>Viridiplantae</taxon>
        <taxon>Streptophyta</taxon>
        <taxon>Embryophyta</taxon>
        <taxon>Tracheophyta</taxon>
        <taxon>Spermatophyta</taxon>
        <taxon>Magnoliopsida</taxon>
        <taxon>Liliopsida</taxon>
        <taxon>Poales</taxon>
        <taxon>Poaceae</taxon>
        <taxon>PACMAD clade</taxon>
        <taxon>Panicoideae</taxon>
        <taxon>Andropogonodae</taxon>
        <taxon>Andropogoneae</taxon>
        <taxon>Saccharinae</taxon>
        <taxon>Miscanthus</taxon>
    </lineage>
</organism>
<keyword evidence="15 22" id="KW-0460">Magnesium</keyword>
<keyword evidence="6" id="KW-0132">Cell division</keyword>
<keyword evidence="16" id="KW-0238">DNA-binding</keyword>
<dbReference type="GO" id="GO:0000712">
    <property type="term" value="P:resolution of meiotic recombination intermediates"/>
    <property type="evidence" value="ECO:0007669"/>
    <property type="project" value="TreeGrafter"/>
</dbReference>
<evidence type="ECO:0000256" key="20">
    <source>
        <dbReference type="ARBA" id="ARBA00023254"/>
    </source>
</evidence>
<keyword evidence="19 22" id="KW-0539">Nucleus</keyword>
<dbReference type="GO" id="GO:0008821">
    <property type="term" value="F:crossover junction DNA endonuclease activity"/>
    <property type="evidence" value="ECO:0007669"/>
    <property type="project" value="UniProtKB-UniRule"/>
</dbReference>
<evidence type="ECO:0000256" key="15">
    <source>
        <dbReference type="ARBA" id="ARBA00022842"/>
    </source>
</evidence>
<comment type="subcellular location">
    <subcellularLocation>
        <location evidence="3 22">Nucleus</location>
    </subcellularLocation>
</comment>
<evidence type="ECO:0000256" key="17">
    <source>
        <dbReference type="ARBA" id="ARBA00023172"/>
    </source>
</evidence>
<feature type="region of interest" description="Disordered" evidence="23">
    <location>
        <begin position="212"/>
        <end position="238"/>
    </location>
</feature>
<dbReference type="AlphaFoldDB" id="A0A811NMU9"/>
<evidence type="ECO:0000256" key="10">
    <source>
        <dbReference type="ARBA" id="ARBA00022759"/>
    </source>
</evidence>
<evidence type="ECO:0000256" key="11">
    <source>
        <dbReference type="ARBA" id="ARBA00022763"/>
    </source>
</evidence>
<feature type="domain" description="ERCC4" evidence="24">
    <location>
        <begin position="335"/>
        <end position="432"/>
    </location>
</feature>
<evidence type="ECO:0000256" key="6">
    <source>
        <dbReference type="ARBA" id="ARBA00022618"/>
    </source>
</evidence>
<evidence type="ECO:0000256" key="7">
    <source>
        <dbReference type="ARBA" id="ARBA00022722"/>
    </source>
</evidence>
<comment type="caution">
    <text evidence="25">The sequence shown here is derived from an EMBL/GenBank/DDBJ whole genome shotgun (WGS) entry which is preliminary data.</text>
</comment>
<dbReference type="InterPro" id="IPR036388">
    <property type="entry name" value="WH-like_DNA-bd_sf"/>
</dbReference>
<dbReference type="InterPro" id="IPR047416">
    <property type="entry name" value="XPF_nuclease_Mus81"/>
</dbReference>
<dbReference type="GO" id="GO:0046872">
    <property type="term" value="F:metal ion binding"/>
    <property type="evidence" value="ECO:0007669"/>
    <property type="project" value="UniProtKB-UniRule"/>
</dbReference>
<dbReference type="GO" id="GO:0051301">
    <property type="term" value="P:cell division"/>
    <property type="evidence" value="ECO:0007669"/>
    <property type="project" value="UniProtKB-KW"/>
</dbReference>
<dbReference type="GO" id="GO:0048257">
    <property type="term" value="F:3'-flap endonuclease activity"/>
    <property type="evidence" value="ECO:0007669"/>
    <property type="project" value="TreeGrafter"/>
</dbReference>
<feature type="region of interest" description="Disordered" evidence="23">
    <location>
        <begin position="1"/>
        <end position="22"/>
    </location>
</feature>
<dbReference type="EC" id="3.1.22.-" evidence="22"/>
<dbReference type="GO" id="GO:0003677">
    <property type="term" value="F:DNA binding"/>
    <property type="evidence" value="ECO:0007669"/>
    <property type="project" value="UniProtKB-UniRule"/>
</dbReference>
<evidence type="ECO:0000256" key="19">
    <source>
        <dbReference type="ARBA" id="ARBA00023242"/>
    </source>
</evidence>
<dbReference type="CDD" id="cd20074">
    <property type="entry name" value="XPF_nuclease_Mus81"/>
    <property type="match status" value="1"/>
</dbReference>
<keyword evidence="10 22" id="KW-0255">Endonuclease</keyword>
<protein>
    <recommendedName>
        <fullName evidence="5 22">Crossover junction endonuclease MUS81</fullName>
        <ecNumber evidence="22">3.1.22.-</ecNumber>
    </recommendedName>
</protein>
<dbReference type="Pfam" id="PF21136">
    <property type="entry name" value="WHD_MUS81"/>
    <property type="match status" value="1"/>
</dbReference>
<evidence type="ECO:0000313" key="26">
    <source>
        <dbReference type="Proteomes" id="UP000604825"/>
    </source>
</evidence>
<dbReference type="Gene3D" id="1.10.10.10">
    <property type="entry name" value="Winged helix-like DNA-binding domain superfamily/Winged helix DNA-binding domain"/>
    <property type="match status" value="1"/>
</dbReference>
<keyword evidence="13 22" id="KW-0378">Hydrolase</keyword>
<dbReference type="PANTHER" id="PTHR13451">
    <property type="entry name" value="CLASS II CROSSOVER JUNCTION ENDONUCLEASE MUS81"/>
    <property type="match status" value="1"/>
</dbReference>
<sequence>MRPPPKKPKEVQPVPKQLKVHNPENEPLSRFFLEKWRAMMQEPDGLSPNNYLAFAKANCSLCSSKEPIRTLKDFSNVKGVGPWLIQHMKSFFAESNQDLSPAKGKKPKGTKSYLPRKNTAAYAILITLLRAKANGKDFMMKQELIDAAEASGLSRDAIGPNKSKAKQSYGKDWYTGWSCMKTLLSNRLVTKWSNPAKYMLTQEGEGTARECLSRSGLDDSHDTSAMNPSVARHSPGLVGGSSLTKKKSGCYRQVQTTNYEGIICCDSDSDSDSEEPCGKNIPLKGKEPITSCGLPDIPLPFQGTPELQSSTMGSAKLAMPPRRANENFLEAYEVILILDDREKFGSRSRKVADNIRSQSHFGVEVRQLPVGDGIWIARHKEDHTEYVLDFIVERKEVMDLDGSIEDNRYKDQKFRMQKCGLRKLIYLVEGDPNRAPQRVKTACFTTEIVDGFDVQRTTGFADTQKRYIDLTHSVIAYYDANFSIVGKTSHVCPTFDEFKRKCCELKKKTVSDIFALQLMQVPKVTEEAAQAVVELYPTPFLLAKAYSILDGDIPAQEKMLKNENEMVNAGASRNIFHFVWGDGGNTLDPVPN</sequence>
<evidence type="ECO:0000313" key="25">
    <source>
        <dbReference type="EMBL" id="CAD6228229.1"/>
    </source>
</evidence>
<keyword evidence="8 22" id="KW-0479">Metal-binding</keyword>
<keyword evidence="12" id="KW-0498">Mitosis</keyword>
<keyword evidence="21" id="KW-0131">Cell cycle</keyword>
<keyword evidence="17 22" id="KW-0233">DNA recombination</keyword>
<evidence type="ECO:0000256" key="16">
    <source>
        <dbReference type="ARBA" id="ARBA00023125"/>
    </source>
</evidence>
<evidence type="ECO:0000259" key="24">
    <source>
        <dbReference type="SMART" id="SM00891"/>
    </source>
</evidence>
<feature type="compositionally biased region" description="Basic and acidic residues" evidence="23">
    <location>
        <begin position="212"/>
        <end position="222"/>
    </location>
</feature>
<evidence type="ECO:0000256" key="1">
    <source>
        <dbReference type="ARBA" id="ARBA00001913"/>
    </source>
</evidence>
<evidence type="ECO:0000256" key="5">
    <source>
        <dbReference type="ARBA" id="ARBA00017114"/>
    </source>
</evidence>
<evidence type="ECO:0000256" key="22">
    <source>
        <dbReference type="RuleBase" id="RU369042"/>
    </source>
</evidence>
<dbReference type="GO" id="GO:0000727">
    <property type="term" value="P:double-strand break repair via break-induced replication"/>
    <property type="evidence" value="ECO:0007669"/>
    <property type="project" value="UniProtKB-UniRule"/>
</dbReference>
<gene>
    <name evidence="25" type="ORF">NCGR_LOCUS19042</name>
</gene>